<evidence type="ECO:0000256" key="8">
    <source>
        <dbReference type="ARBA" id="ARBA00023125"/>
    </source>
</evidence>
<sequence length="454" mass="47973">MPPPRTRRPGTCGPPCGKPLRRSCPHPPARPAARPSPAGRGHLPRTGESPFCQSRELPCSESTRNVERQTKVEFRVDRQTLAEAVAWAARTLPARPALPVLAGMLVEAAADGGLTFAGFDYEASTRARVDAEVAEPGRALVPGRLLAEIVRSLPAQPVEFTTKGAEVVVRCGPAEFGLLTLPVEDYPTLPEPPARAGTVPGDLFAAAVAQVVPAAGRDDTLPMLTGVRIDIDGDTMWLACTDRYRIAARELTWSPAEAGFTAGVVVPARTLADTAKAIRPGAEVALDLTGAADTLIGVSGGGRSMTSRLLDDQYINYRSRLTGDWSSVAEIRTAPFVEAIKRVALVTERGTPIRLGFTAGEVRVRAASGDAARANESLGVELSGDDIDIAFAPQYLLDGLAGIDTEYARLECAGPTKAALLTGIPDRKDGEEPPADAPSDTGFRYLAMPVRLSA</sequence>
<dbReference type="InterPro" id="IPR001001">
    <property type="entry name" value="DNA_polIII_beta"/>
</dbReference>
<feature type="domain" description="DNA polymerase III beta sliding clamp N-terminal" evidence="10">
    <location>
        <begin position="73"/>
        <end position="190"/>
    </location>
</feature>
<accession>A0ABS3QTS4</accession>
<dbReference type="Gene3D" id="3.10.150.10">
    <property type="entry name" value="DNA Polymerase III, subunit A, domain 2"/>
    <property type="match status" value="3"/>
</dbReference>
<gene>
    <name evidence="13" type="primary">dnaN</name>
    <name evidence="13" type="ORF">J4557_07615</name>
</gene>
<evidence type="ECO:0000256" key="5">
    <source>
        <dbReference type="ARBA" id="ARBA00022695"/>
    </source>
</evidence>
<keyword evidence="8" id="KW-0238">DNA-binding</keyword>
<evidence type="ECO:0000256" key="6">
    <source>
        <dbReference type="ARBA" id="ARBA00022705"/>
    </source>
</evidence>
<dbReference type="GO" id="GO:0003887">
    <property type="term" value="F:DNA-directed DNA polymerase activity"/>
    <property type="evidence" value="ECO:0007669"/>
    <property type="project" value="UniProtKB-EC"/>
</dbReference>
<keyword evidence="3" id="KW-0963">Cytoplasm</keyword>
<dbReference type="PANTHER" id="PTHR30478:SF0">
    <property type="entry name" value="BETA SLIDING CLAMP"/>
    <property type="match status" value="1"/>
</dbReference>
<dbReference type="SMART" id="SM00480">
    <property type="entry name" value="POL3Bc"/>
    <property type="match status" value="1"/>
</dbReference>
<evidence type="ECO:0000259" key="10">
    <source>
        <dbReference type="Pfam" id="PF00712"/>
    </source>
</evidence>
<keyword evidence="4 13" id="KW-0808">Transferase</keyword>
<keyword evidence="7" id="KW-0239">DNA-directed DNA polymerase</keyword>
<name>A0ABS3QTS4_9ACTN</name>
<feature type="domain" description="DNA polymerase III beta sliding clamp C-terminal" evidence="12">
    <location>
        <begin position="327"/>
        <end position="426"/>
    </location>
</feature>
<evidence type="ECO:0000256" key="9">
    <source>
        <dbReference type="SAM" id="MobiDB-lite"/>
    </source>
</evidence>
<dbReference type="PANTHER" id="PTHR30478">
    <property type="entry name" value="DNA POLYMERASE III SUBUNIT BETA"/>
    <property type="match status" value="1"/>
</dbReference>
<evidence type="ECO:0000256" key="7">
    <source>
        <dbReference type="ARBA" id="ARBA00022932"/>
    </source>
</evidence>
<comment type="subcellular location">
    <subcellularLocation>
        <location evidence="1">Cytoplasm</location>
    </subcellularLocation>
</comment>
<dbReference type="Pfam" id="PF02768">
    <property type="entry name" value="DNA_pol3_beta_3"/>
    <property type="match status" value="1"/>
</dbReference>
<dbReference type="InterPro" id="IPR022634">
    <property type="entry name" value="DNA_polIII_beta_N"/>
</dbReference>
<evidence type="ECO:0000313" key="13">
    <source>
        <dbReference type="EMBL" id="MBO2437383.1"/>
    </source>
</evidence>
<feature type="domain" description="DNA polymerase III beta sliding clamp central" evidence="11">
    <location>
        <begin position="199"/>
        <end position="314"/>
    </location>
</feature>
<reference evidence="13 14" key="1">
    <citation type="submission" date="2021-03" db="EMBL/GenBank/DDBJ databases">
        <authorList>
            <person name="Kanchanasin P."/>
            <person name="Saeng-In P."/>
            <person name="Phongsopitanun W."/>
            <person name="Yuki M."/>
            <person name="Kudo T."/>
            <person name="Ohkuma M."/>
            <person name="Tanasupawat S."/>
        </authorList>
    </citation>
    <scope>NUCLEOTIDE SEQUENCE [LARGE SCALE GENOMIC DNA]</scope>
    <source>
        <strain evidence="13 14">L46</strain>
    </source>
</reference>
<feature type="compositionally biased region" description="Low complexity" evidence="9">
    <location>
        <begin position="31"/>
        <end position="41"/>
    </location>
</feature>
<feature type="region of interest" description="Disordered" evidence="9">
    <location>
        <begin position="423"/>
        <end position="442"/>
    </location>
</feature>
<feature type="region of interest" description="Disordered" evidence="9">
    <location>
        <begin position="1"/>
        <end position="65"/>
    </location>
</feature>
<comment type="similarity">
    <text evidence="2">Belongs to the beta sliding clamp family.</text>
</comment>
<dbReference type="SUPFAM" id="SSF55979">
    <property type="entry name" value="DNA clamp"/>
    <property type="match status" value="3"/>
</dbReference>
<dbReference type="Pfam" id="PF02767">
    <property type="entry name" value="DNA_pol3_beta_2"/>
    <property type="match status" value="1"/>
</dbReference>
<dbReference type="InterPro" id="IPR022637">
    <property type="entry name" value="DNA_polIII_beta_cen"/>
</dbReference>
<dbReference type="NCBIfam" id="TIGR00663">
    <property type="entry name" value="dnan"/>
    <property type="match status" value="1"/>
</dbReference>
<proteinExistence type="inferred from homology"/>
<evidence type="ECO:0000313" key="14">
    <source>
        <dbReference type="Proteomes" id="UP000666915"/>
    </source>
</evidence>
<evidence type="ECO:0000256" key="1">
    <source>
        <dbReference type="ARBA" id="ARBA00004496"/>
    </source>
</evidence>
<evidence type="ECO:0000259" key="11">
    <source>
        <dbReference type="Pfam" id="PF02767"/>
    </source>
</evidence>
<keyword evidence="5 13" id="KW-0548">Nucleotidyltransferase</keyword>
<evidence type="ECO:0000256" key="3">
    <source>
        <dbReference type="ARBA" id="ARBA00022490"/>
    </source>
</evidence>
<dbReference type="Proteomes" id="UP000666915">
    <property type="component" value="Unassembled WGS sequence"/>
</dbReference>
<dbReference type="InterPro" id="IPR046938">
    <property type="entry name" value="DNA_clamp_sf"/>
</dbReference>
<dbReference type="CDD" id="cd00140">
    <property type="entry name" value="beta_clamp"/>
    <property type="match status" value="1"/>
</dbReference>
<dbReference type="EMBL" id="JAGEOK010000004">
    <property type="protein sequence ID" value="MBO2437383.1"/>
    <property type="molecule type" value="Genomic_DNA"/>
</dbReference>
<comment type="caution">
    <text evidence="13">The sequence shown here is derived from an EMBL/GenBank/DDBJ whole genome shotgun (WGS) entry which is preliminary data.</text>
</comment>
<evidence type="ECO:0000256" key="4">
    <source>
        <dbReference type="ARBA" id="ARBA00022679"/>
    </source>
</evidence>
<evidence type="ECO:0000256" key="2">
    <source>
        <dbReference type="ARBA" id="ARBA00010752"/>
    </source>
</evidence>
<organism evidence="13 14">
    <name type="scientific">Actinomadura nitritigenes</name>
    <dbReference type="NCBI Taxonomy" id="134602"/>
    <lineage>
        <taxon>Bacteria</taxon>
        <taxon>Bacillati</taxon>
        <taxon>Actinomycetota</taxon>
        <taxon>Actinomycetes</taxon>
        <taxon>Streptosporangiales</taxon>
        <taxon>Thermomonosporaceae</taxon>
        <taxon>Actinomadura</taxon>
    </lineage>
</organism>
<evidence type="ECO:0000259" key="12">
    <source>
        <dbReference type="Pfam" id="PF02768"/>
    </source>
</evidence>
<dbReference type="InterPro" id="IPR022635">
    <property type="entry name" value="DNA_polIII_beta_C"/>
</dbReference>
<dbReference type="Pfam" id="PF00712">
    <property type="entry name" value="DNA_pol3_beta"/>
    <property type="match status" value="1"/>
</dbReference>
<dbReference type="EC" id="2.7.7.7" evidence="13"/>
<keyword evidence="6" id="KW-0235">DNA replication</keyword>
<protein>
    <submittedName>
        <fullName evidence="13">DNA polymerase III subunit beta</fullName>
        <ecNumber evidence="13">2.7.7.7</ecNumber>
    </submittedName>
</protein>
<keyword evidence="14" id="KW-1185">Reference proteome</keyword>